<dbReference type="EMBL" id="CP039922">
    <property type="protein sequence ID" value="QCL93889.1"/>
    <property type="molecule type" value="Genomic_DNA"/>
</dbReference>
<protein>
    <recommendedName>
        <fullName evidence="3">Immunity protein 8 of polymorphic toxin system</fullName>
    </recommendedName>
</protein>
<name>A0A4D7YRN2_AGRTU</name>
<evidence type="ECO:0000313" key="2">
    <source>
        <dbReference type="Proteomes" id="UP000298649"/>
    </source>
</evidence>
<evidence type="ECO:0000313" key="1">
    <source>
        <dbReference type="EMBL" id="QCL93889.1"/>
    </source>
</evidence>
<dbReference type="AlphaFoldDB" id="A0A4D7YRN2"/>
<accession>A0A4D7YRN2</accession>
<dbReference type="InterPro" id="IPR028964">
    <property type="entry name" value="Imm8"/>
</dbReference>
<dbReference type="Pfam" id="PF15586">
    <property type="entry name" value="Imm8"/>
    <property type="match status" value="1"/>
</dbReference>
<reference evidence="1 2" key="1">
    <citation type="submission" date="2019-04" db="EMBL/GenBank/DDBJ databases">
        <title>Complete genome sequence of Agrobacterium tumefaciens CFBP7129.</title>
        <authorList>
            <person name="Haryono M."/>
            <person name="Lin Y.-C."/>
            <person name="Lai E.-M."/>
            <person name="Kuo C.-H."/>
        </authorList>
    </citation>
    <scope>NUCLEOTIDE SEQUENCE [LARGE SCALE GENOMIC DNA]</scope>
    <source>
        <strain evidence="1 2">CFBP7129</strain>
    </source>
</reference>
<sequence length="121" mass="13566">MRAEIKSYSMVGGELANYWPDDPTDFCVGMDVTVGVIGGAGGDIFSFEVCSPKWFHKNRVDKPTVARHVLFVNEYDEAAIKLAVHQLVNSVFGETWDEIATTLARYMFWEFEDYDASSPSA</sequence>
<gene>
    <name evidence="1" type="ORF">CFBP7129_06540</name>
</gene>
<dbReference type="RefSeq" id="WP_137003589.1">
    <property type="nucleotide sequence ID" value="NZ_CP039922.1"/>
</dbReference>
<dbReference type="Proteomes" id="UP000298649">
    <property type="component" value="Chromosome circular"/>
</dbReference>
<proteinExistence type="predicted"/>
<evidence type="ECO:0008006" key="3">
    <source>
        <dbReference type="Google" id="ProtNLM"/>
    </source>
</evidence>
<organism evidence="1 2">
    <name type="scientific">Agrobacterium tumefaciens</name>
    <dbReference type="NCBI Taxonomy" id="358"/>
    <lineage>
        <taxon>Bacteria</taxon>
        <taxon>Pseudomonadati</taxon>
        <taxon>Pseudomonadota</taxon>
        <taxon>Alphaproteobacteria</taxon>
        <taxon>Hyphomicrobiales</taxon>
        <taxon>Rhizobiaceae</taxon>
        <taxon>Rhizobium/Agrobacterium group</taxon>
        <taxon>Agrobacterium</taxon>
        <taxon>Agrobacterium tumefaciens complex</taxon>
    </lineage>
</organism>